<accession>A0A8I0FX23</accession>
<dbReference type="RefSeq" id="WP_179424373.1">
    <property type="nucleotide sequence ID" value="NZ_BAAAMP010000001.1"/>
</dbReference>
<evidence type="ECO:0000313" key="3">
    <source>
        <dbReference type="EMBL" id="NYI37913.1"/>
    </source>
</evidence>
<dbReference type="EMBL" id="JACWMT010000002">
    <property type="protein sequence ID" value="MBD1270526.1"/>
    <property type="molecule type" value="Genomic_DNA"/>
</dbReference>
<protein>
    <submittedName>
        <fullName evidence="1">Uncharacterized protein</fullName>
    </submittedName>
</protein>
<gene>
    <name evidence="3" type="ORF">BJ975_001288</name>
    <name evidence="1" type="ORF">IDH50_09815</name>
    <name evidence="2" type="ORF">IDH50_13945</name>
</gene>
<evidence type="ECO:0000313" key="1">
    <source>
        <dbReference type="EMBL" id="MBD1270526.1"/>
    </source>
</evidence>
<dbReference type="Proteomes" id="UP000659061">
    <property type="component" value="Unassembled WGS sequence"/>
</dbReference>
<dbReference type="AlphaFoldDB" id="A0A8I0FX23"/>
<dbReference type="EMBL" id="JACWMT010000003">
    <property type="protein sequence ID" value="MBD1271342.1"/>
    <property type="molecule type" value="Genomic_DNA"/>
</dbReference>
<reference evidence="1" key="2">
    <citation type="submission" date="2020-09" db="EMBL/GenBank/DDBJ databases">
        <title>Novel species in genus Aeromicrobium.</title>
        <authorList>
            <person name="Zhang G."/>
        </authorList>
    </citation>
    <scope>NUCLEOTIDE SEQUENCE</scope>
    <source>
        <strain evidence="1">SSW1-57</strain>
    </source>
</reference>
<proteinExistence type="predicted"/>
<keyword evidence="4" id="KW-1185">Reference proteome</keyword>
<evidence type="ECO:0000313" key="2">
    <source>
        <dbReference type="EMBL" id="MBD1271342.1"/>
    </source>
</evidence>
<name>A0A8I0FX23_9ACTN</name>
<reference evidence="3 4" key="1">
    <citation type="submission" date="2020-07" db="EMBL/GenBank/DDBJ databases">
        <title>Sequencing the genomes of 1000 actinobacteria strains.</title>
        <authorList>
            <person name="Klenk H.-P."/>
        </authorList>
    </citation>
    <scope>NUCLEOTIDE SEQUENCE [LARGE SCALE GENOMIC DNA]</scope>
    <source>
        <strain evidence="3 4">DSM 19087</strain>
    </source>
</reference>
<organism evidence="1 5">
    <name type="scientific">Aeromicrobium tamlense</name>
    <dbReference type="NCBI Taxonomy" id="375541"/>
    <lineage>
        <taxon>Bacteria</taxon>
        <taxon>Bacillati</taxon>
        <taxon>Actinomycetota</taxon>
        <taxon>Actinomycetes</taxon>
        <taxon>Propionibacteriales</taxon>
        <taxon>Nocardioidaceae</taxon>
        <taxon>Aeromicrobium</taxon>
    </lineage>
</organism>
<comment type="caution">
    <text evidence="1">The sequence shown here is derived from an EMBL/GenBank/DDBJ whole genome shotgun (WGS) entry which is preliminary data.</text>
</comment>
<evidence type="ECO:0000313" key="4">
    <source>
        <dbReference type="Proteomes" id="UP000587211"/>
    </source>
</evidence>
<dbReference type="EMBL" id="JACBZN010000001">
    <property type="protein sequence ID" value="NYI37913.1"/>
    <property type="molecule type" value="Genomic_DNA"/>
</dbReference>
<dbReference type="Proteomes" id="UP000587211">
    <property type="component" value="Unassembled WGS sequence"/>
</dbReference>
<sequence>MTGRGGPTVEYELTIDSGLGPVLRNALGPELVARTRTCTTLVAVTAADVDALVAVIHALGLRLESVVVVDPAVATLSP</sequence>
<evidence type="ECO:0000313" key="5">
    <source>
        <dbReference type="Proteomes" id="UP000659061"/>
    </source>
</evidence>